<dbReference type="Pfam" id="PF13968">
    <property type="entry name" value="DUF4220"/>
    <property type="match status" value="2"/>
</dbReference>
<feature type="transmembrane region" description="Helical" evidence="2">
    <location>
        <begin position="54"/>
        <end position="74"/>
    </location>
</feature>
<feature type="compositionally biased region" description="Basic and acidic residues" evidence="1">
    <location>
        <begin position="539"/>
        <end position="552"/>
    </location>
</feature>
<accession>A0A6A4KQA7</accession>
<feature type="compositionally biased region" description="Basic and acidic residues" evidence="1">
    <location>
        <begin position="582"/>
        <end position="595"/>
    </location>
</feature>
<feature type="region of interest" description="Disordered" evidence="1">
    <location>
        <begin position="526"/>
        <end position="595"/>
    </location>
</feature>
<feature type="compositionally biased region" description="Polar residues" evidence="1">
    <location>
        <begin position="571"/>
        <end position="580"/>
    </location>
</feature>
<name>A0A6A4KQA7_9ERIC</name>
<evidence type="ECO:0000313" key="4">
    <source>
        <dbReference type="EMBL" id="KAE9444928.1"/>
    </source>
</evidence>
<feature type="domain" description="DUF4220" evidence="3">
    <location>
        <begin position="178"/>
        <end position="309"/>
    </location>
</feature>
<proteinExistence type="predicted"/>
<feature type="transmembrane region" description="Helical" evidence="2">
    <location>
        <begin position="202"/>
        <end position="221"/>
    </location>
</feature>
<organism evidence="4">
    <name type="scientific">Rhododendron williamsianum</name>
    <dbReference type="NCBI Taxonomy" id="262921"/>
    <lineage>
        <taxon>Eukaryota</taxon>
        <taxon>Viridiplantae</taxon>
        <taxon>Streptophyta</taxon>
        <taxon>Embryophyta</taxon>
        <taxon>Tracheophyta</taxon>
        <taxon>Spermatophyta</taxon>
        <taxon>Magnoliopsida</taxon>
        <taxon>eudicotyledons</taxon>
        <taxon>Gunneridae</taxon>
        <taxon>Pentapetalae</taxon>
        <taxon>asterids</taxon>
        <taxon>Ericales</taxon>
        <taxon>Ericaceae</taxon>
        <taxon>Ericoideae</taxon>
        <taxon>Rhodoreae</taxon>
        <taxon>Rhododendron</taxon>
    </lineage>
</organism>
<feature type="region of interest" description="Disordered" evidence="1">
    <location>
        <begin position="410"/>
        <end position="429"/>
    </location>
</feature>
<feature type="compositionally biased region" description="Basic and acidic residues" evidence="1">
    <location>
        <begin position="719"/>
        <end position="745"/>
    </location>
</feature>
<dbReference type="InterPro" id="IPR025315">
    <property type="entry name" value="DUF4220"/>
</dbReference>
<keyword evidence="2" id="KW-0812">Transmembrane</keyword>
<reference evidence="4" key="1">
    <citation type="journal article" date="2019" name="Genome Biol. Evol.">
        <title>The Rhododendron genome and chromosomal organization provide insight into shared whole-genome duplications across the heath family (Ericaceae).</title>
        <authorList>
            <person name="Soza V.L."/>
            <person name="Lindsley D."/>
            <person name="Waalkes A."/>
            <person name="Ramage E."/>
            <person name="Patwardhan R.P."/>
            <person name="Burton J.N."/>
            <person name="Adey A."/>
            <person name="Kumar A."/>
            <person name="Qiu R."/>
            <person name="Shendure J."/>
            <person name="Hall B."/>
        </authorList>
    </citation>
    <scope>NUCLEOTIDE SEQUENCE</scope>
    <source>
        <strain evidence="4">RSF 1966-606</strain>
    </source>
</reference>
<feature type="region of interest" description="Disordered" evidence="1">
    <location>
        <begin position="685"/>
        <end position="787"/>
    </location>
</feature>
<feature type="compositionally biased region" description="Basic and acidic residues" evidence="1">
    <location>
        <begin position="754"/>
        <end position="780"/>
    </location>
</feature>
<comment type="caution">
    <text evidence="4">The sequence shown here is derived from an EMBL/GenBank/DDBJ whole genome shotgun (WGS) entry which is preliminary data.</text>
</comment>
<protein>
    <recommendedName>
        <fullName evidence="3">DUF4220 domain-containing protein</fullName>
    </recommendedName>
</protein>
<feature type="domain" description="DUF4220" evidence="3">
    <location>
        <begin position="1"/>
        <end position="125"/>
    </location>
</feature>
<feature type="transmembrane region" description="Helical" evidence="2">
    <location>
        <begin position="241"/>
        <end position="260"/>
    </location>
</feature>
<keyword evidence="2" id="KW-0472">Membrane</keyword>
<evidence type="ECO:0000256" key="2">
    <source>
        <dbReference type="SAM" id="Phobius"/>
    </source>
</evidence>
<dbReference type="AlphaFoldDB" id="A0A6A4KQA7"/>
<dbReference type="EMBL" id="QEFC01004891">
    <property type="protein sequence ID" value="KAE9444928.1"/>
    <property type="molecule type" value="Genomic_DNA"/>
</dbReference>
<gene>
    <name evidence="4" type="ORF">C3L33_23174</name>
</gene>
<dbReference type="SUPFAM" id="SSF57997">
    <property type="entry name" value="Tropomyosin"/>
    <property type="match status" value="1"/>
</dbReference>
<feature type="transmembrane region" description="Helical" evidence="2">
    <location>
        <begin position="26"/>
        <end position="47"/>
    </location>
</feature>
<dbReference type="InterPro" id="IPR004252">
    <property type="entry name" value="Probable_transposase_24"/>
</dbReference>
<evidence type="ECO:0000259" key="3">
    <source>
        <dbReference type="Pfam" id="PF13968"/>
    </source>
</evidence>
<dbReference type="Pfam" id="PF03004">
    <property type="entry name" value="Transposase_24"/>
    <property type="match status" value="1"/>
</dbReference>
<dbReference type="OrthoDB" id="1626461at2759"/>
<feature type="compositionally biased region" description="Basic and acidic residues" evidence="1">
    <location>
        <begin position="685"/>
        <end position="710"/>
    </location>
</feature>
<evidence type="ECO:0000256" key="1">
    <source>
        <dbReference type="SAM" id="MobiDB-lite"/>
    </source>
</evidence>
<feature type="compositionally biased region" description="Polar residues" evidence="1">
    <location>
        <begin position="526"/>
        <end position="537"/>
    </location>
</feature>
<feature type="non-terminal residue" evidence="4">
    <location>
        <position position="1"/>
    </location>
</feature>
<dbReference type="PANTHER" id="PTHR31325">
    <property type="entry name" value="OS01G0798800 PROTEIN-RELATED"/>
    <property type="match status" value="1"/>
</dbReference>
<keyword evidence="2" id="KW-1133">Transmembrane helix</keyword>
<sequence length="787" mass="90598">MADWVATVALGKLSDAEGNQASGNELWAIWAPLLLLHLGGPNSITAYSLEDNQLWMRHLMGLIVQMLVAVYVILMSWKNLWFSFMSLPALAAGIIKYGERSWVLKSVSDDEEMKRIQFGERFDYEREYPTGDPEYLRVLELARRHLGPDFSHCLFSRGLLTVEPSSLNIEPNISRDAVEVKMEIIYDFLYTKASVIYSNKGLIMRGISFGCTVTVLLGLIFQTTLLKTREEDVGNWHEIDISITWVLIVGALALEIYAAVEIFSSNWMMLWLNKRGKKEWVIWLNQRYPCLFNKKENWSRMMGQFDLLGYTLKVNNREFNRSPMTKIIRSVLGRKYEVKWNLYQHTTAHSVHPLAYDATLRRHDHFSRNSSIVTTDELHEIWEMLRGRIYWNIVGLHLATEVCYRLETDPDWPDGGEGEPSGSDSSLWEQNREAAKTLSDYMMYLLIMQPSLLPEREYTDLETKPASYLLQYYTGTITRVEEACHHLMVNRFQDETCRTVVEVLKGKGKGGDPPITSIHHLKKTTTSVSGSVPSIPSNEKGKQIQAKMDDGGYKQSEASIKRRKDLEVNHASGSKSSIQQLHEMENSETREEPSQLKLYKETHQIRDGTWVPLRAAENHEKSEILKNYQPEQKNSKKLKEDEICLEVFETEIGYAHDFGYGVKPSESTSSGASARFQLQVAHAEAERRAEAAERRAEEAERRAQQLHDEVQSQVQLAEEVERRVEAAERRAEEAEKRAQHFHDEVESQVQLAEGVERRFEAAERRAEEAERRAQQLHDELQMYNLNG</sequence>